<feature type="compositionally biased region" description="Basic and acidic residues" evidence="3">
    <location>
        <begin position="77"/>
        <end position="88"/>
    </location>
</feature>
<dbReference type="SUPFAM" id="SSF52402">
    <property type="entry name" value="Adenine nucleotide alpha hydrolases-like"/>
    <property type="match status" value="1"/>
</dbReference>
<evidence type="ECO:0000313" key="5">
    <source>
        <dbReference type="Proteomes" id="UP000224006"/>
    </source>
</evidence>
<dbReference type="EMBL" id="NWUJ01000007">
    <property type="protein sequence ID" value="PFH34167.1"/>
    <property type="molecule type" value="Genomic_DNA"/>
</dbReference>
<keyword evidence="2" id="KW-0819">tRNA processing</keyword>
<dbReference type="InterPro" id="IPR014729">
    <property type="entry name" value="Rossmann-like_a/b/a_fold"/>
</dbReference>
<name>A0A2A9MEV8_BESBE</name>
<dbReference type="PANTHER" id="PTHR20882">
    <property type="entry name" value="CYTOPLASMIC TRNA 2-THIOLATION PROTEIN 2"/>
    <property type="match status" value="1"/>
</dbReference>
<evidence type="ECO:0000256" key="1">
    <source>
        <dbReference type="ARBA" id="ARBA00022490"/>
    </source>
</evidence>
<dbReference type="Gene3D" id="3.40.50.620">
    <property type="entry name" value="HUPs"/>
    <property type="match status" value="1"/>
</dbReference>
<dbReference type="Proteomes" id="UP000224006">
    <property type="component" value="Unassembled WGS sequence"/>
</dbReference>
<evidence type="ECO:0000256" key="3">
    <source>
        <dbReference type="SAM" id="MobiDB-lite"/>
    </source>
</evidence>
<feature type="region of interest" description="Disordered" evidence="3">
    <location>
        <begin position="549"/>
        <end position="589"/>
    </location>
</feature>
<evidence type="ECO:0000256" key="2">
    <source>
        <dbReference type="ARBA" id="ARBA00022694"/>
    </source>
</evidence>
<evidence type="ECO:0000313" key="4">
    <source>
        <dbReference type="EMBL" id="PFH34167.1"/>
    </source>
</evidence>
<dbReference type="GeneID" id="40312245"/>
<feature type="region of interest" description="Disordered" evidence="3">
    <location>
        <begin position="77"/>
        <end position="114"/>
    </location>
</feature>
<dbReference type="PANTHER" id="PTHR20882:SF14">
    <property type="entry name" value="CYTOPLASMIC TRNA 2-THIOLATION PROTEIN 2"/>
    <property type="match status" value="1"/>
</dbReference>
<proteinExistence type="predicted"/>
<feature type="compositionally biased region" description="Basic residues" evidence="3">
    <location>
        <begin position="150"/>
        <end position="160"/>
    </location>
</feature>
<keyword evidence="1" id="KW-0963">Cytoplasm</keyword>
<dbReference type="GO" id="GO:0005829">
    <property type="term" value="C:cytosol"/>
    <property type="evidence" value="ECO:0007669"/>
    <property type="project" value="TreeGrafter"/>
</dbReference>
<feature type="compositionally biased region" description="Low complexity" evidence="3">
    <location>
        <begin position="178"/>
        <end position="188"/>
    </location>
</feature>
<feature type="compositionally biased region" description="Basic and acidic residues" evidence="3">
    <location>
        <begin position="161"/>
        <end position="177"/>
    </location>
</feature>
<sequence>MASAAASAGASAVGEHRLGGSSLPKKPLRTALDNGRFLCYKCKSALAVCGDREKACRSCFLNLVRSTAVAQLGKVEERQRKLEREAEAQRQQPPRGSGASAEPSFDRNTQAEAEEGDQRRIWYVAVSGGPSSLALIHILRDLLQERRRKWERKQQGQRRKQLQEERRRRERDARDDAASSSATSSAASPAISPPSPLPLVALHVDVQSLAPCASSASTGEPARPHAVAQELRAALDAIGVPLRVIRPTAAFFASPSSALPCASSSSSDSASVWPPPPARAFSPLDSERELELEKALVAHLHRVLAEDSNAFEALVRAVIFRALAQFCRHAPARASSNAGGGAPPETQTPPESGREGCEADAHPASRTEIDDWSLPRLLCVGDSSTRLAVRLLLKACQGDGATLQQDAELVDTRFLPDFLLSRPATSISAKEAALYCRYTGVPFLTAHPYSVALWLPPPAPLSASLLQLLSTAPVTAAGEAPDAASPAASACRASALAVRPLPLSFLIRSFLLDLQANFPSTISNVLKTSQKAAPASCVSSLLASGHEHPFASPAASGTEPTAANADASKRESMETAQGSRQAAWGQNEARGEVLSVKEKSARTRLCGVCLQGACDKAAFSDASLWDASQRTVLDAGRSPTGAASSLRGGRLCLPCTRAAAAGPASAAVAAALLLP</sequence>
<feature type="compositionally biased region" description="Basic and acidic residues" evidence="3">
    <location>
        <begin position="352"/>
        <end position="364"/>
    </location>
</feature>
<reference evidence="4 5" key="1">
    <citation type="submission" date="2017-09" db="EMBL/GenBank/DDBJ databases">
        <title>Genome sequencing of Besnoitia besnoiti strain Bb-Ger1.</title>
        <authorList>
            <person name="Schares G."/>
            <person name="Venepally P."/>
            <person name="Lorenzi H.A."/>
        </authorList>
    </citation>
    <scope>NUCLEOTIDE SEQUENCE [LARGE SCALE GENOMIC DNA]</scope>
    <source>
        <strain evidence="4 5">Bb-Ger1</strain>
    </source>
</reference>
<evidence type="ECO:0008006" key="6">
    <source>
        <dbReference type="Google" id="ProtNLM"/>
    </source>
</evidence>
<keyword evidence="5" id="KW-1185">Reference proteome</keyword>
<dbReference type="STRING" id="94643.A0A2A9MEV8"/>
<dbReference type="AlphaFoldDB" id="A0A2A9MEV8"/>
<dbReference type="VEuPathDB" id="ToxoDB:BESB_073190"/>
<dbReference type="GO" id="GO:0016783">
    <property type="term" value="F:sulfurtransferase activity"/>
    <property type="evidence" value="ECO:0007669"/>
    <property type="project" value="TreeGrafter"/>
</dbReference>
<dbReference type="OrthoDB" id="333781at2759"/>
<organism evidence="4 5">
    <name type="scientific">Besnoitia besnoiti</name>
    <name type="common">Apicomplexan protozoan</name>
    <dbReference type="NCBI Taxonomy" id="94643"/>
    <lineage>
        <taxon>Eukaryota</taxon>
        <taxon>Sar</taxon>
        <taxon>Alveolata</taxon>
        <taxon>Apicomplexa</taxon>
        <taxon>Conoidasida</taxon>
        <taxon>Coccidia</taxon>
        <taxon>Eucoccidiorida</taxon>
        <taxon>Eimeriorina</taxon>
        <taxon>Sarcocystidae</taxon>
        <taxon>Besnoitia</taxon>
    </lineage>
</organism>
<dbReference type="GO" id="GO:0000049">
    <property type="term" value="F:tRNA binding"/>
    <property type="evidence" value="ECO:0007669"/>
    <property type="project" value="InterPro"/>
</dbReference>
<feature type="region of interest" description="Disordered" evidence="3">
    <location>
        <begin position="1"/>
        <end position="26"/>
    </location>
</feature>
<feature type="region of interest" description="Disordered" evidence="3">
    <location>
        <begin position="150"/>
        <end position="194"/>
    </location>
</feature>
<protein>
    <recommendedName>
        <fullName evidence="6">Cytoplasmic tRNA 2-thiolation protein 2</fullName>
    </recommendedName>
</protein>
<dbReference type="RefSeq" id="XP_029218176.1">
    <property type="nucleotide sequence ID" value="XM_029365692.1"/>
</dbReference>
<feature type="compositionally biased region" description="Low complexity" evidence="3">
    <location>
        <begin position="1"/>
        <end position="12"/>
    </location>
</feature>
<dbReference type="GO" id="GO:0002143">
    <property type="term" value="P:tRNA wobble position uridine thiolation"/>
    <property type="evidence" value="ECO:0007669"/>
    <property type="project" value="TreeGrafter"/>
</dbReference>
<comment type="caution">
    <text evidence="4">The sequence shown here is derived from an EMBL/GenBank/DDBJ whole genome shotgun (WGS) entry which is preliminary data.</text>
</comment>
<dbReference type="InterPro" id="IPR019407">
    <property type="entry name" value="CTU2"/>
</dbReference>
<gene>
    <name evidence="4" type="ORF">BESB_073190</name>
</gene>
<feature type="region of interest" description="Disordered" evidence="3">
    <location>
        <begin position="333"/>
        <end position="364"/>
    </location>
</feature>
<dbReference type="KEGG" id="bbes:BESB_073190"/>
<accession>A0A2A9MEV8</accession>